<name>A0A507DN12_9FUNG</name>
<evidence type="ECO:0000313" key="2">
    <source>
        <dbReference type="EMBL" id="TPX53062.1"/>
    </source>
</evidence>
<feature type="region of interest" description="Disordered" evidence="1">
    <location>
        <begin position="91"/>
        <end position="149"/>
    </location>
</feature>
<sequence>MQNTIQQEERPALSSLMTSDYGSTWLIRINDLGTRMVFFAFDVAPHHRLASPDQFRYGRHHLAKSHERTQSPLGKAARTYVMSTICRSERGVPEQKKISPKVQMSHQTYVPPSKKSKKPKEKRADNVISTRKARTVSTPNEQKKSRKNTRATLRMKHLGKTCPAQVLLSSGQPQTIKSPMMILVVMEKTTGKSLLDGIFPSSRG</sequence>
<keyword evidence="3" id="KW-1185">Reference proteome</keyword>
<accession>A0A507DN12</accession>
<protein>
    <submittedName>
        <fullName evidence="2">Uncharacterized protein</fullName>
    </submittedName>
</protein>
<dbReference type="AlphaFoldDB" id="A0A507DN12"/>
<dbReference type="Proteomes" id="UP000317494">
    <property type="component" value="Unassembled WGS sequence"/>
</dbReference>
<proteinExistence type="predicted"/>
<gene>
    <name evidence="2" type="ORF">SeMB42_g01014</name>
</gene>
<evidence type="ECO:0000313" key="3">
    <source>
        <dbReference type="Proteomes" id="UP000317494"/>
    </source>
</evidence>
<evidence type="ECO:0000256" key="1">
    <source>
        <dbReference type="SAM" id="MobiDB-lite"/>
    </source>
</evidence>
<reference evidence="2 3" key="1">
    <citation type="journal article" date="2019" name="Sci. Rep.">
        <title>Comparative genomics of chytrid fungi reveal insights into the obligate biotrophic and pathogenic lifestyle of Synchytrium endobioticum.</title>
        <authorList>
            <person name="van de Vossenberg B.T.L.H."/>
            <person name="Warris S."/>
            <person name="Nguyen H.D.T."/>
            <person name="van Gent-Pelzer M.P.E."/>
            <person name="Joly D.L."/>
            <person name="van de Geest H.C."/>
            <person name="Bonants P.J.M."/>
            <person name="Smith D.S."/>
            <person name="Levesque C.A."/>
            <person name="van der Lee T.A.J."/>
        </authorList>
    </citation>
    <scope>NUCLEOTIDE SEQUENCE [LARGE SCALE GENOMIC DNA]</scope>
    <source>
        <strain evidence="2 3">MB42</strain>
    </source>
</reference>
<dbReference type="VEuPathDB" id="FungiDB:SeMB42_g01014"/>
<dbReference type="EMBL" id="QEAN01000023">
    <property type="protein sequence ID" value="TPX53062.1"/>
    <property type="molecule type" value="Genomic_DNA"/>
</dbReference>
<comment type="caution">
    <text evidence="2">The sequence shown here is derived from an EMBL/GenBank/DDBJ whole genome shotgun (WGS) entry which is preliminary data.</text>
</comment>
<organism evidence="2 3">
    <name type="scientific">Synchytrium endobioticum</name>
    <dbReference type="NCBI Taxonomy" id="286115"/>
    <lineage>
        <taxon>Eukaryota</taxon>
        <taxon>Fungi</taxon>
        <taxon>Fungi incertae sedis</taxon>
        <taxon>Chytridiomycota</taxon>
        <taxon>Chytridiomycota incertae sedis</taxon>
        <taxon>Chytridiomycetes</taxon>
        <taxon>Synchytriales</taxon>
        <taxon>Synchytriaceae</taxon>
        <taxon>Synchytrium</taxon>
    </lineage>
</organism>